<dbReference type="InterPro" id="IPR001806">
    <property type="entry name" value="Small_GTPase"/>
</dbReference>
<dbReference type="EMBL" id="CAJMWR010002423">
    <property type="protein sequence ID" value="CAE6444603.1"/>
    <property type="molecule type" value="Genomic_DNA"/>
</dbReference>
<dbReference type="Gene3D" id="3.40.50.300">
    <property type="entry name" value="P-loop containing nucleotide triphosphate hydrolases"/>
    <property type="match status" value="1"/>
</dbReference>
<evidence type="ECO:0000256" key="2">
    <source>
        <dbReference type="ARBA" id="ARBA00022741"/>
    </source>
</evidence>
<evidence type="ECO:0000256" key="5">
    <source>
        <dbReference type="SAM" id="MobiDB-lite"/>
    </source>
</evidence>
<feature type="compositionally biased region" description="Polar residues" evidence="5">
    <location>
        <begin position="272"/>
        <end position="291"/>
    </location>
</feature>
<dbReference type="InterPro" id="IPR027417">
    <property type="entry name" value="P-loop_NTPase"/>
</dbReference>
<keyword evidence="3" id="KW-0342">GTP-binding</keyword>
<reference evidence="6" key="1">
    <citation type="submission" date="2021-01" db="EMBL/GenBank/DDBJ databases">
        <authorList>
            <person name="Kaushik A."/>
        </authorList>
    </citation>
    <scope>NUCLEOTIDE SEQUENCE</scope>
    <source>
        <strain evidence="6">AG1-1A</strain>
    </source>
</reference>
<dbReference type="PANTHER" id="PTHR47981">
    <property type="entry name" value="RAB FAMILY"/>
    <property type="match status" value="1"/>
</dbReference>
<evidence type="ECO:0000313" key="7">
    <source>
        <dbReference type="Proteomes" id="UP000663840"/>
    </source>
</evidence>
<dbReference type="PROSITE" id="PS51419">
    <property type="entry name" value="RAB"/>
    <property type="match status" value="1"/>
</dbReference>
<dbReference type="PRINTS" id="PR00449">
    <property type="entry name" value="RASTRNSFRMNG"/>
</dbReference>
<feature type="compositionally biased region" description="Basic and acidic residues" evidence="5">
    <location>
        <begin position="143"/>
        <end position="157"/>
    </location>
</feature>
<gene>
    <name evidence="6" type="ORF">RDB_LOCUS83119</name>
</gene>
<dbReference type="SMART" id="SM00173">
    <property type="entry name" value="RAS"/>
    <property type="match status" value="1"/>
</dbReference>
<dbReference type="GO" id="GO:0032889">
    <property type="term" value="P:regulation of vacuole fusion, non-autophagic"/>
    <property type="evidence" value="ECO:0007669"/>
    <property type="project" value="TreeGrafter"/>
</dbReference>
<dbReference type="InterPro" id="IPR005225">
    <property type="entry name" value="Small_GTP-bd"/>
</dbReference>
<feature type="compositionally biased region" description="Low complexity" evidence="5">
    <location>
        <begin position="240"/>
        <end position="262"/>
    </location>
</feature>
<keyword evidence="2" id="KW-0547">Nucleotide-binding</keyword>
<keyword evidence="4" id="KW-0449">Lipoprotein</keyword>
<feature type="compositionally biased region" description="Low complexity" evidence="5">
    <location>
        <begin position="292"/>
        <end position="305"/>
    </location>
</feature>
<dbReference type="GO" id="GO:0005770">
    <property type="term" value="C:late endosome"/>
    <property type="evidence" value="ECO:0007669"/>
    <property type="project" value="TreeGrafter"/>
</dbReference>
<protein>
    <recommendedName>
        <fullName evidence="8">Ras-domain-containing protein</fullName>
    </recommendedName>
</protein>
<comment type="similarity">
    <text evidence="1">Belongs to the small GTPase superfamily. Rab family.</text>
</comment>
<evidence type="ECO:0008006" key="8">
    <source>
        <dbReference type="Google" id="ProtNLM"/>
    </source>
</evidence>
<dbReference type="AlphaFoldDB" id="A0A8H3B082"/>
<dbReference type="GO" id="GO:0003924">
    <property type="term" value="F:GTPase activity"/>
    <property type="evidence" value="ECO:0007669"/>
    <property type="project" value="InterPro"/>
</dbReference>
<feature type="region of interest" description="Disordered" evidence="5">
    <location>
        <begin position="143"/>
        <end position="167"/>
    </location>
</feature>
<organism evidence="6 7">
    <name type="scientific">Rhizoctonia solani</name>
    <dbReference type="NCBI Taxonomy" id="456999"/>
    <lineage>
        <taxon>Eukaryota</taxon>
        <taxon>Fungi</taxon>
        <taxon>Dikarya</taxon>
        <taxon>Basidiomycota</taxon>
        <taxon>Agaricomycotina</taxon>
        <taxon>Agaricomycetes</taxon>
        <taxon>Cantharellales</taxon>
        <taxon>Ceratobasidiaceae</taxon>
        <taxon>Rhizoctonia</taxon>
    </lineage>
</organism>
<dbReference type="SMART" id="SM00174">
    <property type="entry name" value="RHO"/>
    <property type="match status" value="1"/>
</dbReference>
<dbReference type="PANTHER" id="PTHR47981:SF20">
    <property type="entry name" value="RAS-RELATED PROTEIN RAB-7A"/>
    <property type="match status" value="1"/>
</dbReference>
<evidence type="ECO:0000256" key="1">
    <source>
        <dbReference type="ARBA" id="ARBA00006270"/>
    </source>
</evidence>
<dbReference type="GO" id="GO:0000329">
    <property type="term" value="C:fungal-type vacuole membrane"/>
    <property type="evidence" value="ECO:0007669"/>
    <property type="project" value="TreeGrafter"/>
</dbReference>
<evidence type="ECO:0000313" key="6">
    <source>
        <dbReference type="EMBL" id="CAE6444603.1"/>
    </source>
</evidence>
<dbReference type="Pfam" id="PF00071">
    <property type="entry name" value="Ras"/>
    <property type="match status" value="1"/>
</dbReference>
<dbReference type="NCBIfam" id="TIGR00231">
    <property type="entry name" value="small_GTP"/>
    <property type="match status" value="1"/>
</dbReference>
<dbReference type="SMART" id="SM00176">
    <property type="entry name" value="RAN"/>
    <property type="match status" value="1"/>
</dbReference>
<keyword evidence="4" id="KW-0636">Prenylation</keyword>
<proteinExistence type="inferred from homology"/>
<evidence type="ECO:0000256" key="3">
    <source>
        <dbReference type="ARBA" id="ARBA00023134"/>
    </source>
</evidence>
<dbReference type="GO" id="GO:0005525">
    <property type="term" value="F:GTP binding"/>
    <property type="evidence" value="ECO:0007669"/>
    <property type="project" value="UniProtKB-KW"/>
</dbReference>
<dbReference type="SMART" id="SM00175">
    <property type="entry name" value="RAB"/>
    <property type="match status" value="1"/>
</dbReference>
<comment type="caution">
    <text evidence="6">The sequence shown here is derived from an EMBL/GenBank/DDBJ whole genome shotgun (WGS) entry which is preliminary data.</text>
</comment>
<name>A0A8H3B082_9AGAM</name>
<dbReference type="Proteomes" id="UP000663840">
    <property type="component" value="Unassembled WGS sequence"/>
</dbReference>
<feature type="region of interest" description="Disordered" evidence="5">
    <location>
        <begin position="196"/>
        <end position="347"/>
    </location>
</feature>
<evidence type="ECO:0000256" key="4">
    <source>
        <dbReference type="ARBA" id="ARBA00023289"/>
    </source>
</evidence>
<accession>A0A8H3B082</accession>
<dbReference type="PROSITE" id="PS51421">
    <property type="entry name" value="RAS"/>
    <property type="match status" value="1"/>
</dbReference>
<dbReference type="FunFam" id="3.40.50.300:FF:001447">
    <property type="entry name" value="Ras-related protein Rab-1B"/>
    <property type="match status" value="1"/>
</dbReference>
<sequence>MSAAGSPRTIKLVIIGDSGVGKTSFRNQYITGRFSTAYRATIGADFIAKRLPHYSKPEQGVVIQIWDTAGQEKFSGLSSAFFRGADAALFMFDATRPDSVSDLRRWWNEFAAKRPVLEGSEAEFCAVFVGNKVDLLADQERRVNGPSDTEDRAHDWTEPNGGHPPIADKLVNQFLQDLIPTKFDLITTPASSRRRTIDVDKLSQGISLPPPEDDTSGPTRTPGKPYLEPTDAEHEPESPPRSSSRSRSIGIPSSSSRPPWLRSKPRGLNREGNGTATTNQTIFHTPATSLFRTTSPTSPSRSTSPANSQLRHGGSSLLSMETARSHFSSSSTPIQPPPSRSVSHSSSIVSVVTIKPAQRPGSPPGEGILESPQLPEAGNNLLEIGPKLFWSSARTGEGVASVFEYVAHRVIQRWEWEESQLGFEEGIEDDGGPTAQRLRDDWGKGKRSWRAACC</sequence>
<dbReference type="SUPFAM" id="SSF52540">
    <property type="entry name" value="P-loop containing nucleoside triphosphate hydrolases"/>
    <property type="match status" value="1"/>
</dbReference>